<dbReference type="SMART" id="SM00421">
    <property type="entry name" value="HTH_LUXR"/>
    <property type="match status" value="1"/>
</dbReference>
<dbReference type="InterPro" id="IPR039420">
    <property type="entry name" value="WalR-like"/>
</dbReference>
<name>A0A101J7W7_9ACTN</name>
<evidence type="ECO:0000259" key="3">
    <source>
        <dbReference type="PROSITE" id="PS50043"/>
    </source>
</evidence>
<dbReference type="PANTHER" id="PTHR43214:SF42">
    <property type="entry name" value="TRANSCRIPTIONAL REGULATORY PROTEIN DESR"/>
    <property type="match status" value="1"/>
</dbReference>
<dbReference type="InterPro" id="IPR036388">
    <property type="entry name" value="WH-like_DNA-bd_sf"/>
</dbReference>
<dbReference type="PRINTS" id="PR00038">
    <property type="entry name" value="HTHLUXR"/>
</dbReference>
<dbReference type="SUPFAM" id="SSF46894">
    <property type="entry name" value="C-terminal effector domain of the bipartite response regulators"/>
    <property type="match status" value="1"/>
</dbReference>
<gene>
    <name evidence="4" type="ORF">ADL15_49790</name>
</gene>
<dbReference type="AlphaFoldDB" id="A0A101J7W7"/>
<evidence type="ECO:0000256" key="2">
    <source>
        <dbReference type="SAM" id="MobiDB-lite"/>
    </source>
</evidence>
<evidence type="ECO:0000313" key="4">
    <source>
        <dbReference type="EMBL" id="KUL21848.1"/>
    </source>
</evidence>
<protein>
    <recommendedName>
        <fullName evidence="3">HTH luxR-type domain-containing protein</fullName>
    </recommendedName>
</protein>
<dbReference type="OrthoDB" id="3277179at2"/>
<dbReference type="PANTHER" id="PTHR43214">
    <property type="entry name" value="TWO-COMPONENT RESPONSE REGULATOR"/>
    <property type="match status" value="1"/>
</dbReference>
<feature type="domain" description="HTH luxR-type" evidence="3">
    <location>
        <begin position="828"/>
        <end position="893"/>
    </location>
</feature>
<dbReference type="Proteomes" id="UP000053244">
    <property type="component" value="Unassembled WGS sequence"/>
</dbReference>
<evidence type="ECO:0000313" key="5">
    <source>
        <dbReference type="Proteomes" id="UP000053244"/>
    </source>
</evidence>
<comment type="caution">
    <text evidence="4">The sequence shown here is derived from an EMBL/GenBank/DDBJ whole genome shotgun (WGS) entry which is preliminary data.</text>
</comment>
<dbReference type="GO" id="GO:0006355">
    <property type="term" value="P:regulation of DNA-templated transcription"/>
    <property type="evidence" value="ECO:0007669"/>
    <property type="project" value="InterPro"/>
</dbReference>
<dbReference type="SUPFAM" id="SSF52540">
    <property type="entry name" value="P-loop containing nucleoside triphosphate hydrolases"/>
    <property type="match status" value="1"/>
</dbReference>
<dbReference type="InterPro" id="IPR041664">
    <property type="entry name" value="AAA_16"/>
</dbReference>
<reference evidence="4 5" key="1">
    <citation type="submission" date="2015-10" db="EMBL/GenBank/DDBJ databases">
        <authorList>
            <person name="Gilbert D.G."/>
        </authorList>
    </citation>
    <scope>NUCLEOTIDE SEQUENCE [LARGE SCALE GENOMIC DNA]</scope>
    <source>
        <strain evidence="4 5">NRRL B-16712</strain>
    </source>
</reference>
<dbReference type="EMBL" id="LLZH01000347">
    <property type="protein sequence ID" value="KUL21848.1"/>
    <property type="molecule type" value="Genomic_DNA"/>
</dbReference>
<dbReference type="CDD" id="cd06170">
    <property type="entry name" value="LuxR_C_like"/>
    <property type="match status" value="1"/>
</dbReference>
<proteinExistence type="predicted"/>
<dbReference type="Pfam" id="PF00196">
    <property type="entry name" value="GerE"/>
    <property type="match status" value="1"/>
</dbReference>
<dbReference type="Pfam" id="PF13191">
    <property type="entry name" value="AAA_16"/>
    <property type="match status" value="1"/>
</dbReference>
<accession>A0A101J7W7</accession>
<evidence type="ECO:0000256" key="1">
    <source>
        <dbReference type="ARBA" id="ARBA00023125"/>
    </source>
</evidence>
<dbReference type="RefSeq" id="WP_067708260.1">
    <property type="nucleotide sequence ID" value="NZ_LLZH01000347.1"/>
</dbReference>
<dbReference type="InterPro" id="IPR016032">
    <property type="entry name" value="Sig_transdc_resp-reg_C-effctor"/>
</dbReference>
<dbReference type="InterPro" id="IPR027417">
    <property type="entry name" value="P-loop_NTPase"/>
</dbReference>
<keyword evidence="5" id="KW-1185">Reference proteome</keyword>
<keyword evidence="1" id="KW-0238">DNA-binding</keyword>
<dbReference type="Gene3D" id="1.10.10.10">
    <property type="entry name" value="Winged helix-like DNA-binding domain superfamily/Winged helix DNA-binding domain"/>
    <property type="match status" value="1"/>
</dbReference>
<organism evidence="4 5">
    <name type="scientific">Actinoplanes awajinensis subsp. mycoplanecinus</name>
    <dbReference type="NCBI Taxonomy" id="135947"/>
    <lineage>
        <taxon>Bacteria</taxon>
        <taxon>Bacillati</taxon>
        <taxon>Actinomycetota</taxon>
        <taxon>Actinomycetes</taxon>
        <taxon>Micromonosporales</taxon>
        <taxon>Micromonosporaceae</taxon>
        <taxon>Actinoplanes</taxon>
    </lineage>
</organism>
<sequence>MTVPLIGRSAQLAEITAALCDGRSVLVLGERGTGRSALLAEAVRRHAPTGMSVLAVRALPGDESLPGAGLQRLLNPVQQETVALPPPAAAAFARLFGADAPDVTPAPLPEAVALLAEHLAARGRQLWCVDDLDRLDALSRTVIAAQTHIPLLAAALPQPTTDPAPGRKAAALPQPTAVAAPDRQAAALPQPTAVAAPDRQTAAPPQPTADPAPDRNPVTIRIGRLTRLEAERLLAGIPGARAHPAARLLLAQAAGNPLALTELARHLPPPAELPPTATELPVPPRLRRALAPAVDTLDERHLRAALLVAVAAETPGPHTAAALTAAISPALWTGLITGGVLRPGRHFRHPVVRAAVLDRADSVSRRAARREIADLLRYDDPARAWHLARAEPTPDESVAAHLERTGTDLTRAGRVRAAAYALGLAAARSPEPGLADARHRLAAHQARMAGEPAWERQLTPARSLAATGLGQLLRVAWLRGDDQIREEVRALIPGAPGPLAVWARAVVDDADPGGDAQRLINAYQRPHQPDHLAPDERAVLLGTIAVARHETALAVGHLSRAGALAPPGGLIRPIALGALAWAHFDAGDLDAARTEALRTLEFGDAARHGTTTSDTAAGALATLAAVALLREDPDAADRLGDARDALQPGRHALHDLRLDRAQGLIAGIRGQHALARHRLRRHYDRDGRPAHHRVADLALADLALVAAGLDRTEEIAVLVAAAEPRVRALRSARLTAVWHRARALLAGPDPAAETFFRLALADPGTDQWAFERALTRMDYAQWLRRRQRPAESRPLLRAARDVFAAAGLAAWRDRAEAELAAAAAPPRPGTPAAGLTPQQRQVVGLAAQGLTNPQIAARLGLSARTVGTHLSRAYPILGVTRRTQLPAMQSFDGRRAGDADGSLMS</sequence>
<feature type="compositionally biased region" description="Low complexity" evidence="2">
    <location>
        <begin position="169"/>
        <end position="203"/>
    </location>
</feature>
<feature type="region of interest" description="Disordered" evidence="2">
    <location>
        <begin position="156"/>
        <end position="217"/>
    </location>
</feature>
<dbReference type="InterPro" id="IPR000792">
    <property type="entry name" value="Tscrpt_reg_LuxR_C"/>
</dbReference>
<dbReference type="GO" id="GO:0003677">
    <property type="term" value="F:DNA binding"/>
    <property type="evidence" value="ECO:0007669"/>
    <property type="project" value="UniProtKB-KW"/>
</dbReference>
<dbReference type="PROSITE" id="PS50043">
    <property type="entry name" value="HTH_LUXR_2"/>
    <property type="match status" value="1"/>
</dbReference>